<feature type="binding site" evidence="10">
    <location>
        <position position="119"/>
    </location>
    <ligand>
        <name>ATP</name>
        <dbReference type="ChEBI" id="CHEBI:30616"/>
    </ligand>
</feature>
<keyword evidence="17" id="KW-0670">Pyruvate</keyword>
<dbReference type="InterPro" id="IPR011764">
    <property type="entry name" value="Biotin_carboxylation_dom"/>
</dbReference>
<dbReference type="FunFam" id="3.30.1490.20:FF:000018">
    <property type="entry name" value="Biotin carboxylase"/>
    <property type="match status" value="1"/>
</dbReference>
<dbReference type="PROSITE" id="PS00866">
    <property type="entry name" value="CPSASE_1"/>
    <property type="match status" value="1"/>
</dbReference>
<dbReference type="InterPro" id="IPR005481">
    <property type="entry name" value="BC-like_N"/>
</dbReference>
<dbReference type="Pfam" id="PF00364">
    <property type="entry name" value="Biotin_lipoyl"/>
    <property type="match status" value="1"/>
</dbReference>
<feature type="domain" description="ATP-grasp" evidence="14">
    <location>
        <begin position="123"/>
        <end position="319"/>
    </location>
</feature>
<evidence type="ECO:0000256" key="7">
    <source>
        <dbReference type="ARBA" id="ARBA00023267"/>
    </source>
</evidence>
<dbReference type="SUPFAM" id="SSF52440">
    <property type="entry name" value="PreATP-grasp domain"/>
    <property type="match status" value="1"/>
</dbReference>
<dbReference type="PROSITE" id="PS50975">
    <property type="entry name" value="ATP_GRASP"/>
    <property type="match status" value="1"/>
</dbReference>
<feature type="binding site" evidence="11">
    <location>
        <position position="542"/>
    </location>
    <ligand>
        <name>Mn(2+)</name>
        <dbReference type="ChEBI" id="CHEBI:29035"/>
    </ligand>
</feature>
<dbReference type="PANTHER" id="PTHR43778:SF2">
    <property type="entry name" value="PYRUVATE CARBOXYLASE, MITOCHONDRIAL"/>
    <property type="match status" value="1"/>
</dbReference>
<keyword evidence="7 8" id="KW-0092">Biotin</keyword>
<dbReference type="InterPro" id="IPR011053">
    <property type="entry name" value="Single_hybrid_motif"/>
</dbReference>
<dbReference type="SUPFAM" id="SSF51246">
    <property type="entry name" value="Rudiment single hybrid motif"/>
    <property type="match status" value="1"/>
</dbReference>
<evidence type="ECO:0000256" key="3">
    <source>
        <dbReference type="ARBA" id="ARBA00022598"/>
    </source>
</evidence>
<keyword evidence="6 8" id="KW-0067">ATP-binding</keyword>
<comment type="catalytic activity">
    <reaction evidence="8">
        <text>hydrogencarbonate + pyruvate + ATP = oxaloacetate + ADP + phosphate + H(+)</text>
        <dbReference type="Rhea" id="RHEA:20844"/>
        <dbReference type="ChEBI" id="CHEBI:15361"/>
        <dbReference type="ChEBI" id="CHEBI:15378"/>
        <dbReference type="ChEBI" id="CHEBI:16452"/>
        <dbReference type="ChEBI" id="CHEBI:17544"/>
        <dbReference type="ChEBI" id="CHEBI:30616"/>
        <dbReference type="ChEBI" id="CHEBI:43474"/>
        <dbReference type="ChEBI" id="CHEBI:456216"/>
        <dbReference type="EC" id="6.4.1.1"/>
    </reaction>
</comment>
<dbReference type="InterPro" id="IPR016185">
    <property type="entry name" value="PreATP-grasp_dom_sf"/>
</dbReference>
<dbReference type="NCBIfam" id="NF006761">
    <property type="entry name" value="PRK09282.1"/>
    <property type="match status" value="1"/>
</dbReference>
<dbReference type="PROSITE" id="PS50991">
    <property type="entry name" value="PYR_CT"/>
    <property type="match status" value="1"/>
</dbReference>
<dbReference type="Pfam" id="PF00289">
    <property type="entry name" value="Biotin_carb_N"/>
    <property type="match status" value="1"/>
</dbReference>
<dbReference type="Gene3D" id="2.40.50.100">
    <property type="match status" value="1"/>
</dbReference>
<dbReference type="InterPro" id="IPR055268">
    <property type="entry name" value="PCB-like"/>
</dbReference>
<evidence type="ECO:0000256" key="1">
    <source>
        <dbReference type="ARBA" id="ARBA00001953"/>
    </source>
</evidence>
<dbReference type="NCBIfam" id="TIGR01235">
    <property type="entry name" value="pyruv_carbox"/>
    <property type="match status" value="1"/>
</dbReference>
<dbReference type="NCBIfam" id="NF009554">
    <property type="entry name" value="PRK12999.1"/>
    <property type="match status" value="1"/>
</dbReference>
<organism evidence="17 18">
    <name type="scientific">Staphylococcus lutrae</name>
    <dbReference type="NCBI Taxonomy" id="155085"/>
    <lineage>
        <taxon>Bacteria</taxon>
        <taxon>Bacillati</taxon>
        <taxon>Bacillota</taxon>
        <taxon>Bacilli</taxon>
        <taxon>Bacillales</taxon>
        <taxon>Staphylococcaceae</taxon>
        <taxon>Staphylococcus</taxon>
    </lineage>
</organism>
<dbReference type="SUPFAM" id="SSF89000">
    <property type="entry name" value="post-HMGL domain-like"/>
    <property type="match status" value="1"/>
</dbReference>
<dbReference type="InterPro" id="IPR011761">
    <property type="entry name" value="ATP-grasp"/>
</dbReference>
<keyword evidence="18" id="KW-1185">Reference proteome</keyword>
<dbReference type="Pfam" id="PF02785">
    <property type="entry name" value="Biotin_carb_C"/>
    <property type="match status" value="1"/>
</dbReference>
<keyword evidence="3 8" id="KW-0436">Ligase</keyword>
<feature type="binding site" evidence="10">
    <location>
        <position position="203"/>
    </location>
    <ligand>
        <name>ATP</name>
        <dbReference type="ChEBI" id="CHEBI:30616"/>
    </ligand>
</feature>
<evidence type="ECO:0000256" key="6">
    <source>
        <dbReference type="ARBA" id="ARBA00022840"/>
    </source>
</evidence>
<dbReference type="PROSITE" id="PS50968">
    <property type="entry name" value="BIOTINYL_LIPOYL"/>
    <property type="match status" value="1"/>
</dbReference>
<dbReference type="FunFam" id="3.40.50.20:FF:000010">
    <property type="entry name" value="Propionyl-CoA carboxylase subunit alpha"/>
    <property type="match status" value="1"/>
</dbReference>
<feature type="binding site" evidence="11">
    <location>
        <position position="743"/>
    </location>
    <ligand>
        <name>Mn(2+)</name>
        <dbReference type="ChEBI" id="CHEBI:29035"/>
    </ligand>
</feature>
<dbReference type="AlphaFoldDB" id="A0AAC9RSD6"/>
<dbReference type="InterPro" id="IPR000089">
    <property type="entry name" value="Biotin_lipoyl"/>
</dbReference>
<dbReference type="SMART" id="SM00878">
    <property type="entry name" value="Biotin_carb_C"/>
    <property type="match status" value="1"/>
</dbReference>
<feature type="domain" description="Pyruvate carboxyltransferase" evidence="16">
    <location>
        <begin position="533"/>
        <end position="802"/>
    </location>
</feature>
<dbReference type="InterPro" id="IPR005930">
    <property type="entry name" value="Pyruv_COase"/>
</dbReference>
<comment type="cofactor">
    <cofactor evidence="1 8">
        <name>biotin</name>
        <dbReference type="ChEBI" id="CHEBI:57586"/>
    </cofactor>
</comment>
<dbReference type="FunFam" id="3.10.600.10:FF:000003">
    <property type="entry name" value="Pyruvate carboxylase"/>
    <property type="match status" value="1"/>
</dbReference>
<name>A0AAC9RSD6_9STAP</name>
<dbReference type="InterPro" id="IPR005482">
    <property type="entry name" value="Biotin_COase_C"/>
</dbReference>
<dbReference type="Gene3D" id="3.20.20.70">
    <property type="entry name" value="Aldolase class I"/>
    <property type="match status" value="1"/>
</dbReference>
<evidence type="ECO:0000259" key="15">
    <source>
        <dbReference type="PROSITE" id="PS50979"/>
    </source>
</evidence>
<dbReference type="EMBL" id="CP020773">
    <property type="protein sequence ID" value="ARJ51553.1"/>
    <property type="molecule type" value="Genomic_DNA"/>
</dbReference>
<gene>
    <name evidence="17" type="ORF">B5P37_09635</name>
</gene>
<evidence type="ECO:0000256" key="10">
    <source>
        <dbReference type="PIRSR" id="PIRSR001594-2"/>
    </source>
</evidence>
<dbReference type="SUPFAM" id="SSF56059">
    <property type="entry name" value="Glutathione synthetase ATP-binding domain-like"/>
    <property type="match status" value="1"/>
</dbReference>
<dbReference type="FunFam" id="3.20.20.70:FF:000033">
    <property type="entry name" value="Pyruvate carboxylase"/>
    <property type="match status" value="1"/>
</dbReference>
<dbReference type="InterPro" id="IPR003379">
    <property type="entry name" value="Carboxylase_cons_dom"/>
</dbReference>
<evidence type="ECO:0000256" key="12">
    <source>
        <dbReference type="PIRSR" id="PIRSR001594-4"/>
    </source>
</evidence>
<dbReference type="Pfam" id="PF02436">
    <property type="entry name" value="PYC_OADA"/>
    <property type="match status" value="1"/>
</dbReference>
<evidence type="ECO:0000313" key="17">
    <source>
        <dbReference type="EMBL" id="ARJ51553.1"/>
    </source>
</evidence>
<evidence type="ECO:0000259" key="16">
    <source>
        <dbReference type="PROSITE" id="PS50991"/>
    </source>
</evidence>
<feature type="modified residue" description="N6-biotinyllysine" evidence="12">
    <location>
        <position position="1112"/>
    </location>
</feature>
<dbReference type="InterPro" id="IPR000891">
    <property type="entry name" value="PYR_CT"/>
</dbReference>
<dbReference type="FunFam" id="2.40.50.100:FF:000003">
    <property type="entry name" value="Acetyl-CoA carboxylase biotin carboxyl carrier protein"/>
    <property type="match status" value="1"/>
</dbReference>
<dbReference type="FunFam" id="3.30.470.20:FF:000012">
    <property type="entry name" value="Pyruvate carboxylase"/>
    <property type="match status" value="1"/>
</dbReference>
<sequence length="1156" mass="129930">MKRIHKLLVANRGEIAIRIFRAATELNIQTVAIYSKEDMGSLHRYKADESYLVGENLGPAESYLNIEQIIKVAKEAGADAIHPGYGFLSENMQFAKRCAEENIIFVGPHLEHLDMFGDKVKARATAIRANLPVIPGTDGPVHDFADAEKFAEEAGYPLMIKATSGGGGKGMRIVREASELQEAFTRAKSEAEKSFGNSEVYIEKFIDEPKHIEVQVIGDEVGNIIHLYERDCSVQRRHQKVVEVAPSVSLSDQLRERICDAAVDLMKQIQYVNAGTVEFLVSGDDFYFIEVNPRIQVEHTITEMITGVDIVKTQLLIADGEALHDEAIAMPQQSEIRTLGYAIQCRITTEDPTQDFMPDTGRIVAYRSSGGFGVRLDAGDAFQGAEISPYYDSLLVKVSTHAISYKEAREKMVRSLREMRIRGVKTNVPFLRNVILHEKFASGDYTTKFLEQSPELFEIRTSRDRGTKTLEYIGNVTINGFPSVEKRPKPHFETPCVPKPDAQTIASFVGTKQLLDQEGPQAVAAWVKQQDDVLLTDTTFRDAHQSLLATRVRTHDLMKIAPETARVMKDNFSLEMWGGATFDVAYNFLKESPWQRLEKLRAAIPNVLFQMLLRASNAVGYRNYPDNVIQKFIAESAAAGIDVFRIFDSLNWLEQMKVANEAVQKAGKISEGTICYTGDILNPERSNIYTLEYYVKLAKDLEREGFHMLAIKDMAGLLKPRAAYELIGELKAAIDLPIHLHTHDTSGNGILVYKEAIEAGVDIIDTAVAAMSGLTSQPSSNSLYYAMSGFERRIRMDIEGHESLSHYWDAVRPYYSDFESDMKSPHTEVYQHEMPGGQYSNLRQQAKSLGLGERFSEVKEMYRRVNFLFGDIVKVTPSSKVVGDMALYMVQNELDEEAIIEQGHKLDFPESVISFFRGDIGQPVNGFNQSLQRVILKGQKPLTERPGEYLKPIDFEALRKTLQEKQQQPVTEQDLISYALYPKVYEQYIQTHEQFGNVATLDTPTFFFGMRNNEKIQIEIDKGKILIVELKTITEPDENGVRTVFFDMNGQARRIQVKDENIQTSHVARVKADKQNATHIGAQMPGTIIEVNVKEGDVVEAGQSLIISEAMKMETTVQAPFKGTVKKVHVVANESVETQDLLVEIEAVEKTMARFV</sequence>
<evidence type="ECO:0000259" key="13">
    <source>
        <dbReference type="PROSITE" id="PS50968"/>
    </source>
</evidence>
<feature type="modified residue" description="N6-carboxylysine" evidence="12">
    <location>
        <position position="712"/>
    </location>
</feature>
<evidence type="ECO:0000256" key="2">
    <source>
        <dbReference type="ARBA" id="ARBA00013057"/>
    </source>
</evidence>
<feature type="binding site" evidence="10">
    <location>
        <position position="876"/>
    </location>
    <ligand>
        <name>substrate</name>
    </ligand>
</feature>
<feature type="active site" evidence="9">
    <location>
        <position position="294"/>
    </location>
</feature>
<feature type="binding site" evidence="10">
    <location>
        <position position="614"/>
    </location>
    <ligand>
        <name>substrate</name>
    </ligand>
</feature>
<dbReference type="SUPFAM" id="SSF51569">
    <property type="entry name" value="Aldolase"/>
    <property type="match status" value="1"/>
</dbReference>
<dbReference type="Gene3D" id="3.10.600.10">
    <property type="entry name" value="pyruvate carboxylase f1077a mutant domain"/>
    <property type="match status" value="1"/>
</dbReference>
<evidence type="ECO:0000256" key="4">
    <source>
        <dbReference type="ARBA" id="ARBA00022723"/>
    </source>
</evidence>
<dbReference type="SUPFAM" id="SSF51230">
    <property type="entry name" value="Single hybrid motif"/>
    <property type="match status" value="1"/>
</dbReference>
<dbReference type="KEGG" id="slz:B5P37_09635"/>
<dbReference type="Pfam" id="PF02786">
    <property type="entry name" value="CPSase_L_D2"/>
    <property type="match status" value="1"/>
</dbReference>
<keyword evidence="5 8" id="KW-0547">Nucleotide-binding</keyword>
<dbReference type="PIRSF" id="PIRSF001594">
    <property type="entry name" value="Pyruv_carbox"/>
    <property type="match status" value="1"/>
</dbReference>
<evidence type="ECO:0000259" key="14">
    <source>
        <dbReference type="PROSITE" id="PS50975"/>
    </source>
</evidence>
<proteinExistence type="predicted"/>
<feature type="binding site" description="via carbamate group" evidence="11">
    <location>
        <position position="712"/>
    </location>
    <ligand>
        <name>Mn(2+)</name>
        <dbReference type="ChEBI" id="CHEBI:29035"/>
    </ligand>
</feature>
<feature type="binding site" evidence="10">
    <location>
        <position position="238"/>
    </location>
    <ligand>
        <name>ATP</name>
        <dbReference type="ChEBI" id="CHEBI:30616"/>
    </ligand>
</feature>
<protein>
    <recommendedName>
        <fullName evidence="2 8">Pyruvate carboxylase</fullName>
        <ecNumber evidence="2 8">6.4.1.1</ecNumber>
    </recommendedName>
</protein>
<dbReference type="InterPro" id="IPR011054">
    <property type="entry name" value="Rudment_hybrid_motif"/>
</dbReference>
<dbReference type="InterPro" id="IPR005479">
    <property type="entry name" value="CPAse_ATP-bd"/>
</dbReference>
<comment type="function">
    <text evidence="8">Catalyzes a 2-step reaction, involving the ATP-dependent carboxylation of the covalently attached biotin in the first step and the transfer of the carboxyl group to pyruvate in the second.</text>
</comment>
<dbReference type="CDD" id="cd06850">
    <property type="entry name" value="biotinyl_domain"/>
    <property type="match status" value="1"/>
</dbReference>
<dbReference type="PROSITE" id="PS00867">
    <property type="entry name" value="CPSASE_2"/>
    <property type="match status" value="1"/>
</dbReference>
<dbReference type="PROSITE" id="PS50979">
    <property type="entry name" value="BC"/>
    <property type="match status" value="1"/>
</dbReference>
<dbReference type="GO" id="GO:0006094">
    <property type="term" value="P:gluconeogenesis"/>
    <property type="evidence" value="ECO:0007669"/>
    <property type="project" value="InterPro"/>
</dbReference>
<feature type="domain" description="Biotin carboxylation" evidence="15">
    <location>
        <begin position="3"/>
        <end position="455"/>
    </location>
</feature>
<dbReference type="Gene3D" id="3.30.470.20">
    <property type="entry name" value="ATP-grasp fold, B domain"/>
    <property type="match status" value="1"/>
</dbReference>
<evidence type="ECO:0000256" key="11">
    <source>
        <dbReference type="PIRSR" id="PIRSR001594-3"/>
    </source>
</evidence>
<dbReference type="GO" id="GO:0046872">
    <property type="term" value="F:metal ion binding"/>
    <property type="evidence" value="ECO:0007669"/>
    <property type="project" value="UniProtKB-KW"/>
</dbReference>
<dbReference type="GO" id="GO:0005524">
    <property type="term" value="F:ATP binding"/>
    <property type="evidence" value="ECO:0007669"/>
    <property type="project" value="UniProtKB-UniRule"/>
</dbReference>
<evidence type="ECO:0000256" key="5">
    <source>
        <dbReference type="ARBA" id="ARBA00022741"/>
    </source>
</evidence>
<dbReference type="Pfam" id="PF00682">
    <property type="entry name" value="HMGL-like"/>
    <property type="match status" value="1"/>
</dbReference>
<dbReference type="GO" id="GO:0004736">
    <property type="term" value="F:pyruvate carboxylase activity"/>
    <property type="evidence" value="ECO:0007669"/>
    <property type="project" value="UniProtKB-EC"/>
</dbReference>
<keyword evidence="4 11" id="KW-0479">Metal-binding</keyword>
<dbReference type="PANTHER" id="PTHR43778">
    <property type="entry name" value="PYRUVATE CARBOXYLASE"/>
    <property type="match status" value="1"/>
</dbReference>
<dbReference type="GO" id="GO:0005737">
    <property type="term" value="C:cytoplasm"/>
    <property type="evidence" value="ECO:0007669"/>
    <property type="project" value="TreeGrafter"/>
</dbReference>
<accession>A0AAC9RSD6</accession>
<dbReference type="Proteomes" id="UP000242864">
    <property type="component" value="Chromosome"/>
</dbReference>
<feature type="domain" description="Lipoyl-binding" evidence="13">
    <location>
        <begin position="1067"/>
        <end position="1146"/>
    </location>
</feature>
<dbReference type="InterPro" id="IPR013785">
    <property type="entry name" value="Aldolase_TIM"/>
</dbReference>
<evidence type="ECO:0000313" key="18">
    <source>
        <dbReference type="Proteomes" id="UP000242864"/>
    </source>
</evidence>
<dbReference type="EC" id="6.4.1.1" evidence="2 8"/>
<feature type="binding site" evidence="11">
    <location>
        <position position="741"/>
    </location>
    <ligand>
        <name>Mn(2+)</name>
        <dbReference type="ChEBI" id="CHEBI:29035"/>
    </ligand>
</feature>
<evidence type="ECO:0000256" key="9">
    <source>
        <dbReference type="PIRSR" id="PIRSR001594-1"/>
    </source>
</evidence>
<dbReference type="CDD" id="cd07937">
    <property type="entry name" value="DRE_TIM_PC_TC_5S"/>
    <property type="match status" value="1"/>
</dbReference>
<reference evidence="17 18" key="1">
    <citation type="submission" date="2017-04" db="EMBL/GenBank/DDBJ databases">
        <authorList>
            <person name="Veseli I.A."/>
            <person name="Tang C."/>
            <person name="Pombert J.-F."/>
        </authorList>
    </citation>
    <scope>NUCLEOTIDE SEQUENCE [LARGE SCALE GENOMIC DNA]</scope>
    <source>
        <strain evidence="17 18">ATCC 700373</strain>
    </source>
</reference>
<dbReference type="RefSeq" id="WP_085238015.1">
    <property type="nucleotide sequence ID" value="NZ_CP020773.1"/>
</dbReference>
<evidence type="ECO:0000256" key="8">
    <source>
        <dbReference type="PIRNR" id="PIRNR001594"/>
    </source>
</evidence>